<dbReference type="InterPro" id="IPR003593">
    <property type="entry name" value="AAA+_ATPase"/>
</dbReference>
<dbReference type="RefSeq" id="WP_158956822.1">
    <property type="nucleotide sequence ID" value="NZ_CP046916.1"/>
</dbReference>
<keyword evidence="3" id="KW-0762">Sugar transport</keyword>
<dbReference type="AlphaFoldDB" id="A0A7Z2JHL8"/>
<evidence type="ECO:0000256" key="6">
    <source>
        <dbReference type="ARBA" id="ARBA00022840"/>
    </source>
</evidence>
<dbReference type="GO" id="GO:0016887">
    <property type="term" value="F:ATP hydrolysis activity"/>
    <property type="evidence" value="ECO:0007669"/>
    <property type="project" value="InterPro"/>
</dbReference>
<protein>
    <submittedName>
        <fullName evidence="8">ATP-binding cassette domain-containing protein</fullName>
    </submittedName>
</protein>
<dbReference type="PANTHER" id="PTHR43790">
    <property type="entry name" value="CARBOHYDRATE TRANSPORT ATP-BINDING PROTEIN MG119-RELATED"/>
    <property type="match status" value="1"/>
</dbReference>
<name>A0A7Z2JHL8_9BURK</name>
<keyword evidence="4" id="KW-0677">Repeat</keyword>
<keyword evidence="2" id="KW-0997">Cell inner membrane</keyword>
<feature type="domain" description="ABC transporter" evidence="7">
    <location>
        <begin position="11"/>
        <end position="253"/>
    </location>
</feature>
<evidence type="ECO:0000256" key="2">
    <source>
        <dbReference type="ARBA" id="ARBA00022519"/>
    </source>
</evidence>
<dbReference type="Pfam" id="PF00005">
    <property type="entry name" value="ABC_tran"/>
    <property type="match status" value="1"/>
</dbReference>
<keyword evidence="1" id="KW-1003">Cell membrane</keyword>
<dbReference type="EMBL" id="CP046916">
    <property type="protein sequence ID" value="QGZ65902.1"/>
    <property type="molecule type" value="Genomic_DNA"/>
</dbReference>
<dbReference type="Gene3D" id="3.40.50.300">
    <property type="entry name" value="P-loop containing nucleotide triphosphate hydrolases"/>
    <property type="match status" value="1"/>
</dbReference>
<proteinExistence type="predicted"/>
<keyword evidence="3" id="KW-0813">Transport</keyword>
<dbReference type="PROSITE" id="PS00211">
    <property type="entry name" value="ABC_TRANSPORTER_1"/>
    <property type="match status" value="1"/>
</dbReference>
<dbReference type="InterPro" id="IPR050107">
    <property type="entry name" value="ABC_carbohydrate_import_ATPase"/>
</dbReference>
<dbReference type="SMART" id="SM00382">
    <property type="entry name" value="AAA"/>
    <property type="match status" value="1"/>
</dbReference>
<keyword evidence="6 8" id="KW-0067">ATP-binding</keyword>
<keyword evidence="9" id="KW-1185">Reference proteome</keyword>
<dbReference type="Proteomes" id="UP000433577">
    <property type="component" value="Chromosome 4"/>
</dbReference>
<evidence type="ECO:0000256" key="5">
    <source>
        <dbReference type="ARBA" id="ARBA00022741"/>
    </source>
</evidence>
<reference evidence="8 9" key="1">
    <citation type="submission" date="2019-12" db="EMBL/GenBank/DDBJ databases">
        <title>Paraburkholderia acidiphila 7Q-K02 sp. nov and Paraburkholderia acidisoli DHF22 sp. nov., two strains isolated from forest soil.</title>
        <authorList>
            <person name="Gao Z."/>
            <person name="Qiu L."/>
        </authorList>
    </citation>
    <scope>NUCLEOTIDE SEQUENCE [LARGE SCALE GENOMIC DNA]</scope>
    <source>
        <strain evidence="8 9">DHF22</strain>
    </source>
</reference>
<dbReference type="InterPro" id="IPR017871">
    <property type="entry name" value="ABC_transporter-like_CS"/>
</dbReference>
<dbReference type="InterPro" id="IPR003439">
    <property type="entry name" value="ABC_transporter-like_ATP-bd"/>
</dbReference>
<dbReference type="PROSITE" id="PS50893">
    <property type="entry name" value="ABC_TRANSPORTER_2"/>
    <property type="match status" value="1"/>
</dbReference>
<organism evidence="8 9">
    <name type="scientific">Paraburkholderia acidisoli</name>
    <dbReference type="NCBI Taxonomy" id="2571748"/>
    <lineage>
        <taxon>Bacteria</taxon>
        <taxon>Pseudomonadati</taxon>
        <taxon>Pseudomonadota</taxon>
        <taxon>Betaproteobacteria</taxon>
        <taxon>Burkholderiales</taxon>
        <taxon>Burkholderiaceae</taxon>
        <taxon>Paraburkholderia</taxon>
    </lineage>
</organism>
<evidence type="ECO:0000256" key="1">
    <source>
        <dbReference type="ARBA" id="ARBA00022475"/>
    </source>
</evidence>
<evidence type="ECO:0000256" key="4">
    <source>
        <dbReference type="ARBA" id="ARBA00022737"/>
    </source>
</evidence>
<accession>A0A7Z2JHL8</accession>
<dbReference type="InterPro" id="IPR027417">
    <property type="entry name" value="P-loop_NTPase"/>
</dbReference>
<keyword evidence="2" id="KW-0472">Membrane</keyword>
<dbReference type="SUPFAM" id="SSF52540">
    <property type="entry name" value="P-loop containing nucleoside triphosphate hydrolases"/>
    <property type="match status" value="1"/>
</dbReference>
<evidence type="ECO:0000313" key="8">
    <source>
        <dbReference type="EMBL" id="QGZ65902.1"/>
    </source>
</evidence>
<dbReference type="CDD" id="cd03216">
    <property type="entry name" value="ABC_Carb_Monos_I"/>
    <property type="match status" value="1"/>
</dbReference>
<evidence type="ECO:0000313" key="9">
    <source>
        <dbReference type="Proteomes" id="UP000433577"/>
    </source>
</evidence>
<dbReference type="OrthoDB" id="9776369at2"/>
<dbReference type="KEGG" id="pacs:FAZ98_29150"/>
<evidence type="ECO:0000259" key="7">
    <source>
        <dbReference type="PROSITE" id="PS50893"/>
    </source>
</evidence>
<sequence length="259" mass="28083">MSHAASASPILEARDVSIRFGGVEALKRVSLHVMPGEVLALAGDNGAGKSTLIKILSGVYRADSGELRFEGQPLQLRDPQDARAQGIETIYQDLALADNLDVGSNIFLGREPVQRKLGLLTIDRERMAQVAREVLERLDIVIPPRKLAGPVKMLSGGQRQAIAIGRAIYWNARVLIMDEPTAALGVPEQRKVMSLIGALKAQGVAVILISHNLHDIFAVADRIVVLRRGEVAGERQVAQTHGDEIVHLMVGDTYSNNSR</sequence>
<keyword evidence="5" id="KW-0547">Nucleotide-binding</keyword>
<dbReference type="PANTHER" id="PTHR43790:SF8">
    <property type="entry name" value="SUGAR ABC TRANSPORTER ATP-BINDING PROTEIN"/>
    <property type="match status" value="1"/>
</dbReference>
<evidence type="ECO:0000256" key="3">
    <source>
        <dbReference type="ARBA" id="ARBA00022597"/>
    </source>
</evidence>
<gene>
    <name evidence="8" type="ORF">FAZ98_29150</name>
</gene>
<dbReference type="GO" id="GO:0005524">
    <property type="term" value="F:ATP binding"/>
    <property type="evidence" value="ECO:0007669"/>
    <property type="project" value="UniProtKB-KW"/>
</dbReference>